<accession>A0A429G988</accession>
<dbReference type="AlphaFoldDB" id="A0A429G988"/>
<evidence type="ECO:0000313" key="2">
    <source>
        <dbReference type="Proteomes" id="UP000278149"/>
    </source>
</evidence>
<dbReference type="RefSeq" id="WP_125740673.1">
    <property type="nucleotide sequence ID" value="NZ_RCOR01000011.1"/>
</dbReference>
<organism evidence="1 2">
    <name type="scientific">Candidatus Korarchaeum cryptofilum</name>
    <dbReference type="NCBI Taxonomy" id="498846"/>
    <lineage>
        <taxon>Archaea</taxon>
        <taxon>Thermoproteota</taxon>
        <taxon>Candidatus Korarchaeia</taxon>
        <taxon>Candidatus Korarchaeales</taxon>
        <taxon>Candidatus Korarchaeaceae</taxon>
        <taxon>Candidatus Korarchaeum</taxon>
    </lineage>
</organism>
<proteinExistence type="predicted"/>
<protein>
    <recommendedName>
        <fullName evidence="3">DUF2961 domain-containing protein</fullName>
    </recommendedName>
</protein>
<name>A0A429G988_9CREN</name>
<evidence type="ECO:0000313" key="1">
    <source>
        <dbReference type="EMBL" id="RSN70335.1"/>
    </source>
</evidence>
<comment type="caution">
    <text evidence="1">The sequence shown here is derived from an EMBL/GenBank/DDBJ whole genome shotgun (WGS) entry which is preliminary data.</text>
</comment>
<sequence length="289" mass="32666">MSTPVEEIQPKVSEISVASGEVRSISWPIPQPVATGMYVTKDDRLVVQLLGPMGGGEIEAFIRIFTPGTGIQVLRQRIKLPLGGPQAMYWVNLTEGWITNISVNVVPEAYAGDVLEVRLGLQRGWSAGEFPILWFAAGFMDFYRGFHWPETHYLKYNKVEFTDYIDTTPGTVPYYEWINRTNYDVIFDSLYVNIKNNDTAARNVVMEIYSNGKMVGREIVPGSIAAGATYDVSWIRGFYYTLNVGTVTTACFPLDRPFKDYEGFRIYLYGQAANPTFNAVRAVYRKIVR</sequence>
<dbReference type="Proteomes" id="UP000278149">
    <property type="component" value="Unassembled WGS sequence"/>
</dbReference>
<evidence type="ECO:0008006" key="3">
    <source>
        <dbReference type="Google" id="ProtNLM"/>
    </source>
</evidence>
<reference evidence="1 2" key="1">
    <citation type="submission" date="2018-10" db="EMBL/GenBank/DDBJ databases">
        <title>Co-occurring genomic capacity for anaerobic methane metabolism and dissimilatory sulfite reduction discovered in the Korarchaeota.</title>
        <authorList>
            <person name="Mckay L.J."/>
            <person name="Dlakic M."/>
            <person name="Fields M.W."/>
            <person name="Delmont T.O."/>
            <person name="Eren A.M."/>
            <person name="Jay Z.J."/>
            <person name="Klingelsmith K.B."/>
            <person name="Rusch D.B."/>
            <person name="Inskeep W.P."/>
        </authorList>
    </citation>
    <scope>NUCLEOTIDE SEQUENCE [LARGE SCALE GENOMIC DNA]</scope>
    <source>
        <strain evidence="1 2">WS</strain>
    </source>
</reference>
<dbReference type="EMBL" id="RCOR01000011">
    <property type="protein sequence ID" value="RSN70335.1"/>
    <property type="molecule type" value="Genomic_DNA"/>
</dbReference>
<gene>
    <name evidence="1" type="ORF">D9Q81_01305</name>
</gene>